<evidence type="ECO:0000256" key="2">
    <source>
        <dbReference type="ARBA" id="ARBA00022980"/>
    </source>
</evidence>
<name>A0A516ZAJ0_9STRA</name>
<dbReference type="AlphaFoldDB" id="A0A516ZAJ0"/>
<dbReference type="InterPro" id="IPR018254">
    <property type="entry name" value="Ribosomal_uL29_CS"/>
</dbReference>
<accession>A0A516ZAJ0</accession>
<dbReference type="GeneID" id="41657641"/>
<dbReference type="GO" id="GO:1990904">
    <property type="term" value="C:ribonucleoprotein complex"/>
    <property type="evidence" value="ECO:0007669"/>
    <property type="project" value="UniProtKB-KW"/>
</dbReference>
<dbReference type="Pfam" id="PF00831">
    <property type="entry name" value="Ribosomal_L29"/>
    <property type="match status" value="1"/>
</dbReference>
<dbReference type="Gene3D" id="1.10.287.310">
    <property type="match status" value="1"/>
</dbReference>
<dbReference type="GO" id="GO:0009507">
    <property type="term" value="C:chloroplast"/>
    <property type="evidence" value="ECO:0007669"/>
    <property type="project" value="UniProtKB-SubCell"/>
</dbReference>
<keyword evidence="3 4" id="KW-0687">Ribonucleoprotein</keyword>
<dbReference type="GO" id="GO:0005840">
    <property type="term" value="C:ribosome"/>
    <property type="evidence" value="ECO:0007669"/>
    <property type="project" value="UniProtKB-KW"/>
</dbReference>
<evidence type="ECO:0000256" key="3">
    <source>
        <dbReference type="ARBA" id="ARBA00023274"/>
    </source>
</evidence>
<gene>
    <name evidence="4 5" type="primary">rpl29</name>
</gene>
<evidence type="ECO:0000256" key="1">
    <source>
        <dbReference type="ARBA" id="ARBA00009254"/>
    </source>
</evidence>
<dbReference type="InterPro" id="IPR001854">
    <property type="entry name" value="Ribosomal_uL29"/>
</dbReference>
<organism evidence="5">
    <name type="scientific">Pseudopedinella elastica</name>
    <dbReference type="NCBI Taxonomy" id="35684"/>
    <lineage>
        <taxon>Eukaryota</taxon>
        <taxon>Sar</taxon>
        <taxon>Stramenopiles</taxon>
        <taxon>Ochrophyta</taxon>
        <taxon>Dictyochophyceae</taxon>
        <taxon>Pedinellales</taxon>
        <taxon>Pseudopedinella</taxon>
    </lineage>
</organism>
<keyword evidence="5" id="KW-0934">Plastid</keyword>
<dbReference type="GO" id="GO:0006412">
    <property type="term" value="P:translation"/>
    <property type="evidence" value="ECO:0007669"/>
    <property type="project" value="UniProtKB-UniRule"/>
</dbReference>
<evidence type="ECO:0000256" key="4">
    <source>
        <dbReference type="HAMAP-Rule" id="MF_00374"/>
    </source>
</evidence>
<comment type="similarity">
    <text evidence="1 4">Belongs to the universal ribosomal protein uL29 family.</text>
</comment>
<dbReference type="InterPro" id="IPR036049">
    <property type="entry name" value="Ribosomal_uL29_sf"/>
</dbReference>
<dbReference type="EMBL" id="MK518353">
    <property type="protein sequence ID" value="QDR24724.1"/>
    <property type="molecule type" value="Genomic_DNA"/>
</dbReference>
<dbReference type="NCBIfam" id="TIGR00012">
    <property type="entry name" value="L29"/>
    <property type="match status" value="1"/>
</dbReference>
<protein>
    <recommendedName>
        <fullName evidence="4">Large ribosomal subunit protein uL29c</fullName>
    </recommendedName>
</protein>
<dbReference type="SUPFAM" id="SSF46561">
    <property type="entry name" value="Ribosomal protein L29 (L29p)"/>
    <property type="match status" value="1"/>
</dbReference>
<sequence length="64" mass="7501">MAFLKNEQLASEDLEKKILETSQLLVELRLKKVTRQAFKPHEFKHAKRLLAQLLTLQNSQNKVN</sequence>
<dbReference type="HAMAP" id="MF_00374">
    <property type="entry name" value="Ribosomal_uL29"/>
    <property type="match status" value="1"/>
</dbReference>
<comment type="subcellular location">
    <subcellularLocation>
        <location evidence="4">Plastid</location>
        <location evidence="4">Chloroplast</location>
    </subcellularLocation>
</comment>
<dbReference type="RefSeq" id="YP_009684638.1">
    <property type="nucleotide sequence ID" value="NC_044408.1"/>
</dbReference>
<keyword evidence="2 4" id="KW-0689">Ribosomal protein</keyword>
<evidence type="ECO:0000313" key="5">
    <source>
        <dbReference type="EMBL" id="QDR24724.1"/>
    </source>
</evidence>
<dbReference type="PROSITE" id="PS00579">
    <property type="entry name" value="RIBOSOMAL_L29"/>
    <property type="match status" value="1"/>
</dbReference>
<reference evidence="5" key="1">
    <citation type="journal article" date="2019" name="J. Phycol.">
        <title>Dictyochophyceae plastid genomes reveal unusual variability of their organization.</title>
        <authorList>
            <person name="Han K.Y."/>
            <person name="Maciszewski K."/>
            <person name="Graf L."/>
            <person name="Yang J.H."/>
            <person name="Andersen R.A."/>
            <person name="Karnkowska A."/>
            <person name="Yoon H.S."/>
        </authorList>
    </citation>
    <scope>NUCLEOTIDE SEQUENCE</scope>
</reference>
<keyword evidence="5" id="KW-0150">Chloroplast</keyword>
<proteinExistence type="inferred from homology"/>
<geneLocation type="chloroplast" evidence="5"/>
<dbReference type="GO" id="GO:0003735">
    <property type="term" value="F:structural constituent of ribosome"/>
    <property type="evidence" value="ECO:0007669"/>
    <property type="project" value="InterPro"/>
</dbReference>